<gene>
    <name evidence="3" type="ORF">RY831_27165</name>
</gene>
<keyword evidence="4" id="KW-1185">Reference proteome</keyword>
<dbReference type="RefSeq" id="WP_326509503.1">
    <property type="nucleotide sequence ID" value="NZ_JAWIIV010000037.1"/>
</dbReference>
<feature type="domain" description="RapA2 cadherin-like" evidence="2">
    <location>
        <begin position="274"/>
        <end position="342"/>
    </location>
</feature>
<dbReference type="NCBIfam" id="TIGR01965">
    <property type="entry name" value="VCBS_repeat"/>
    <property type="match status" value="3"/>
</dbReference>
<protein>
    <submittedName>
        <fullName evidence="3">Ig-like domain-containing protein</fullName>
    </submittedName>
</protein>
<comment type="caution">
    <text evidence="3">The sequence shown here is derived from an EMBL/GenBank/DDBJ whole genome shotgun (WGS) entry which is preliminary data.</text>
</comment>
<feature type="compositionally biased region" description="Polar residues" evidence="1">
    <location>
        <begin position="637"/>
        <end position="652"/>
    </location>
</feature>
<dbReference type="EMBL" id="JAWIIV010000037">
    <property type="protein sequence ID" value="MEC4722845.1"/>
    <property type="molecule type" value="Genomic_DNA"/>
</dbReference>
<organism evidence="3 4">
    <name type="scientific">Noviherbaspirillum album</name>
    <dbReference type="NCBI Taxonomy" id="3080276"/>
    <lineage>
        <taxon>Bacteria</taxon>
        <taxon>Pseudomonadati</taxon>
        <taxon>Pseudomonadota</taxon>
        <taxon>Betaproteobacteria</taxon>
        <taxon>Burkholderiales</taxon>
        <taxon>Oxalobacteraceae</taxon>
        <taxon>Noviherbaspirillum</taxon>
    </lineage>
</organism>
<evidence type="ECO:0000313" key="4">
    <source>
        <dbReference type="Proteomes" id="UP001352263"/>
    </source>
</evidence>
<feature type="domain" description="RapA2 cadherin-like" evidence="2">
    <location>
        <begin position="477"/>
        <end position="546"/>
    </location>
</feature>
<feature type="compositionally biased region" description="Gly residues" evidence="1">
    <location>
        <begin position="602"/>
        <end position="626"/>
    </location>
</feature>
<reference evidence="3 4" key="1">
    <citation type="submission" date="2023-10" db="EMBL/GenBank/DDBJ databases">
        <title>Noviherbaspirillum sp. CPCC 100848 genome assembly.</title>
        <authorList>
            <person name="Li X.Y."/>
            <person name="Fang X.M."/>
        </authorList>
    </citation>
    <scope>NUCLEOTIDE SEQUENCE [LARGE SCALE GENOMIC DNA]</scope>
    <source>
        <strain evidence="3 4">CPCC 100848</strain>
    </source>
</reference>
<evidence type="ECO:0000313" key="3">
    <source>
        <dbReference type="EMBL" id="MEC4722845.1"/>
    </source>
</evidence>
<name>A0ABU6JHS7_9BURK</name>
<feature type="domain" description="RapA2 cadherin-like" evidence="2">
    <location>
        <begin position="375"/>
        <end position="444"/>
    </location>
</feature>
<evidence type="ECO:0000259" key="2">
    <source>
        <dbReference type="Pfam" id="PF17803"/>
    </source>
</evidence>
<evidence type="ECO:0000256" key="1">
    <source>
        <dbReference type="SAM" id="MobiDB-lite"/>
    </source>
</evidence>
<dbReference type="Proteomes" id="UP001352263">
    <property type="component" value="Unassembled WGS sequence"/>
</dbReference>
<proteinExistence type="predicted"/>
<dbReference type="InterPro" id="IPR010221">
    <property type="entry name" value="VCBS_dom"/>
</dbReference>
<dbReference type="Pfam" id="PF17803">
    <property type="entry name" value="Cadherin_4"/>
    <property type="match status" value="3"/>
</dbReference>
<feature type="region of interest" description="Disordered" evidence="1">
    <location>
        <begin position="594"/>
        <end position="652"/>
    </location>
</feature>
<dbReference type="InterPro" id="IPR040853">
    <property type="entry name" value="RapA2_cadherin-like"/>
</dbReference>
<accession>A0ABU6JHS7</accession>
<sequence>MSRSMTFQVNDSSTGSINPKVFVTITEAYGALKFGLAQEGSIIGDLRGLFFDLNTLADGTLAKSFSISEQTASSSLKAGDDSIRDLGNGANMNGLLSSNGDGGFDAGITIGAAGLGSDDIRSFGFTLKSTSRSLTLDDVANVDFGVRLTSVGSASGARAESSKLLETTTFAVDAVNDSATVIGAMFASGNLLNNDSHALHNAQISSWSGGLPGQALRLDNAAGATLKINADGSYTLDATNARALSSGEVLTYKFSYGLTSANSDQSSSDSAFFDVTVVGENDGPVAEDDQAGNVDENGILAGNVDANDSDVDRQDTHSWSLDVATFNGPGALTFNPSGTWSYDTSNALDYLSEGQTLNLSFVYTMTDIHQSSDTAKVSFTVVGKNDGPDAIDDIAGTVIQDGKLAGDVGTNDKDVDLLDTHTYTADALKGAGSLVFNGNGTWSYDLGSAFDYLAAGESADVSFTYTMTDNHQASDTAAVSFTVLGKNDGPMANDDDGGAVKENEVLKGNVTTNDSDIDTRDTHTWTLVDFNGPGALTLSENGEWTYDAQGVFNTLHDGEFKDLSFIYMMTDSQQASDTAVVTFRVNGVGATVVVPEAPQGNSGNGNGGSNGNNGNGGPKGNNGWGNGDQSAPGGSEGHNNAENNISGTTVKITGSSLSHTMDIFG</sequence>